<dbReference type="PANTHER" id="PTHR23509:SF10">
    <property type="entry name" value="LD21067P"/>
    <property type="match status" value="1"/>
</dbReference>
<feature type="region of interest" description="Disordered" evidence="2">
    <location>
        <begin position="2407"/>
        <end position="2429"/>
    </location>
</feature>
<feature type="compositionally biased region" description="Polar residues" evidence="2">
    <location>
        <begin position="1960"/>
        <end position="1975"/>
    </location>
</feature>
<dbReference type="InterPro" id="IPR000477">
    <property type="entry name" value="RT_dom"/>
</dbReference>
<keyword evidence="6" id="KW-1185">Reference proteome</keyword>
<comment type="caution">
    <text evidence="5">The sequence shown here is derived from an EMBL/GenBank/DDBJ whole genome shotgun (WGS) entry which is preliminary data.</text>
</comment>
<dbReference type="Pfam" id="PF02862">
    <property type="entry name" value="DDHD"/>
    <property type="match status" value="1"/>
</dbReference>
<feature type="compositionally biased region" description="Acidic residues" evidence="2">
    <location>
        <begin position="2923"/>
        <end position="2934"/>
    </location>
</feature>
<name>A0A1Q9D198_SYMMI</name>
<dbReference type="Gene3D" id="3.40.50.1820">
    <property type="entry name" value="alpha/beta hydrolase"/>
    <property type="match status" value="1"/>
</dbReference>
<dbReference type="EMBL" id="LSRX01000787">
    <property type="protein sequence ID" value="OLP88949.1"/>
    <property type="molecule type" value="Genomic_DNA"/>
</dbReference>
<dbReference type="InterPro" id="IPR036691">
    <property type="entry name" value="Endo/exonu/phosph_ase_sf"/>
</dbReference>
<feature type="compositionally biased region" description="Low complexity" evidence="2">
    <location>
        <begin position="1591"/>
        <end position="1617"/>
    </location>
</feature>
<feature type="compositionally biased region" description="Low complexity" evidence="2">
    <location>
        <begin position="1652"/>
        <end position="1699"/>
    </location>
</feature>
<dbReference type="SUPFAM" id="SSF56219">
    <property type="entry name" value="DNase I-like"/>
    <property type="match status" value="1"/>
</dbReference>
<feature type="region of interest" description="Disordered" evidence="2">
    <location>
        <begin position="2347"/>
        <end position="2369"/>
    </location>
</feature>
<dbReference type="Gene3D" id="3.60.10.10">
    <property type="entry name" value="Endonuclease/exonuclease/phosphatase"/>
    <property type="match status" value="1"/>
</dbReference>
<feature type="compositionally biased region" description="Pro residues" evidence="2">
    <location>
        <begin position="1738"/>
        <end position="1747"/>
    </location>
</feature>
<feature type="compositionally biased region" description="Polar residues" evidence="2">
    <location>
        <begin position="1523"/>
        <end position="1534"/>
    </location>
</feature>
<dbReference type="GO" id="GO:0004620">
    <property type="term" value="F:phospholipase activity"/>
    <property type="evidence" value="ECO:0007669"/>
    <property type="project" value="TreeGrafter"/>
</dbReference>
<feature type="domain" description="WWE" evidence="3">
    <location>
        <begin position="13"/>
        <end position="92"/>
    </location>
</feature>
<keyword evidence="1" id="KW-0175">Coiled coil</keyword>
<dbReference type="InterPro" id="IPR058055">
    <property type="entry name" value="PA-PLA1"/>
</dbReference>
<organism evidence="5 6">
    <name type="scientific">Symbiodinium microadriaticum</name>
    <name type="common">Dinoflagellate</name>
    <name type="synonym">Zooxanthella microadriatica</name>
    <dbReference type="NCBI Taxonomy" id="2951"/>
    <lineage>
        <taxon>Eukaryota</taxon>
        <taxon>Sar</taxon>
        <taxon>Alveolata</taxon>
        <taxon>Dinophyceae</taxon>
        <taxon>Suessiales</taxon>
        <taxon>Symbiodiniaceae</taxon>
        <taxon>Symbiodinium</taxon>
    </lineage>
</organism>
<dbReference type="InterPro" id="IPR004170">
    <property type="entry name" value="WWE_dom"/>
</dbReference>
<feature type="compositionally biased region" description="Polar residues" evidence="2">
    <location>
        <begin position="1707"/>
        <end position="1717"/>
    </location>
</feature>
<proteinExistence type="predicted"/>
<dbReference type="SUPFAM" id="SSF53474">
    <property type="entry name" value="alpha/beta-Hydrolases"/>
    <property type="match status" value="1"/>
</dbReference>
<feature type="compositionally biased region" description="Low complexity" evidence="2">
    <location>
        <begin position="1874"/>
        <end position="1884"/>
    </location>
</feature>
<dbReference type="SMART" id="SM01127">
    <property type="entry name" value="DDHD"/>
    <property type="match status" value="1"/>
</dbReference>
<reference evidence="5 6" key="1">
    <citation type="submission" date="2016-02" db="EMBL/GenBank/DDBJ databases">
        <title>Genome analysis of coral dinoflagellate symbionts highlights evolutionary adaptations to a symbiotic lifestyle.</title>
        <authorList>
            <person name="Aranda M."/>
            <person name="Li Y."/>
            <person name="Liew Y.J."/>
            <person name="Baumgarten S."/>
            <person name="Simakov O."/>
            <person name="Wilson M."/>
            <person name="Piel J."/>
            <person name="Ashoor H."/>
            <person name="Bougouffa S."/>
            <person name="Bajic V.B."/>
            <person name="Ryu T."/>
            <person name="Ravasi T."/>
            <person name="Bayer T."/>
            <person name="Micklem G."/>
            <person name="Kim H."/>
            <person name="Bhak J."/>
            <person name="Lajeunesse T.C."/>
            <person name="Voolstra C.R."/>
        </authorList>
    </citation>
    <scope>NUCLEOTIDE SEQUENCE [LARGE SCALE GENOMIC DNA]</scope>
    <source>
        <strain evidence="5 6">CCMP2467</strain>
    </source>
</reference>
<dbReference type="Proteomes" id="UP000186817">
    <property type="component" value="Unassembled WGS sequence"/>
</dbReference>
<evidence type="ECO:0000256" key="1">
    <source>
        <dbReference type="SAM" id="Coils"/>
    </source>
</evidence>
<feature type="region of interest" description="Disordered" evidence="2">
    <location>
        <begin position="2619"/>
        <end position="2670"/>
    </location>
</feature>
<dbReference type="OrthoDB" id="69269at2759"/>
<evidence type="ECO:0000256" key="2">
    <source>
        <dbReference type="SAM" id="MobiDB-lite"/>
    </source>
</evidence>
<accession>A0A1Q9D198</accession>
<feature type="region of interest" description="Disordered" evidence="2">
    <location>
        <begin position="1235"/>
        <end position="1286"/>
    </location>
</feature>
<feature type="compositionally biased region" description="Basic residues" evidence="2">
    <location>
        <begin position="3101"/>
        <end position="3119"/>
    </location>
</feature>
<dbReference type="InterPro" id="IPR029058">
    <property type="entry name" value="AB_hydrolase_fold"/>
</dbReference>
<feature type="region of interest" description="Disordered" evidence="2">
    <location>
        <begin position="1479"/>
        <end position="2082"/>
    </location>
</feature>
<feature type="compositionally biased region" description="Polar residues" evidence="2">
    <location>
        <begin position="1823"/>
        <end position="1861"/>
    </location>
</feature>
<evidence type="ECO:0000313" key="6">
    <source>
        <dbReference type="Proteomes" id="UP000186817"/>
    </source>
</evidence>
<dbReference type="GO" id="GO:0046872">
    <property type="term" value="F:metal ion binding"/>
    <property type="evidence" value="ECO:0007669"/>
    <property type="project" value="InterPro"/>
</dbReference>
<feature type="coiled-coil region" evidence="1">
    <location>
        <begin position="2870"/>
        <end position="2904"/>
    </location>
</feature>
<evidence type="ECO:0000313" key="5">
    <source>
        <dbReference type="EMBL" id="OLP88949.1"/>
    </source>
</evidence>
<feature type="compositionally biased region" description="Low complexity" evidence="2">
    <location>
        <begin position="1748"/>
        <end position="1786"/>
    </location>
</feature>
<feature type="compositionally biased region" description="Polar residues" evidence="2">
    <location>
        <begin position="590"/>
        <end position="603"/>
    </location>
</feature>
<dbReference type="InterPro" id="IPR004177">
    <property type="entry name" value="DDHD_dom"/>
</dbReference>
<dbReference type="PANTHER" id="PTHR23509">
    <property type="entry name" value="PA-PL1 PHOSPHOLIPASE FAMILY"/>
    <property type="match status" value="1"/>
</dbReference>
<evidence type="ECO:0000259" key="4">
    <source>
        <dbReference type="PROSITE" id="PS51043"/>
    </source>
</evidence>
<feature type="compositionally biased region" description="Basic and acidic residues" evidence="2">
    <location>
        <begin position="3152"/>
        <end position="3165"/>
    </location>
</feature>
<feature type="region of interest" description="Disordered" evidence="2">
    <location>
        <begin position="3052"/>
        <end position="3193"/>
    </location>
</feature>
<dbReference type="Pfam" id="PF02825">
    <property type="entry name" value="WWE"/>
    <property type="match status" value="1"/>
</dbReference>
<feature type="compositionally biased region" description="Basic and acidic residues" evidence="2">
    <location>
        <begin position="580"/>
        <end position="589"/>
    </location>
</feature>
<protein>
    <submittedName>
        <fullName evidence="5">Phospholipase DDHD2</fullName>
    </submittedName>
</protein>
<gene>
    <name evidence="5" type="primary">Ddhd2</name>
    <name evidence="5" type="ORF">AK812_SmicGene29643</name>
</gene>
<dbReference type="GO" id="GO:0005737">
    <property type="term" value="C:cytoplasm"/>
    <property type="evidence" value="ECO:0007669"/>
    <property type="project" value="TreeGrafter"/>
</dbReference>
<feature type="compositionally biased region" description="Polar residues" evidence="2">
    <location>
        <begin position="2619"/>
        <end position="2628"/>
    </location>
</feature>
<feature type="compositionally biased region" description="Acidic residues" evidence="2">
    <location>
        <begin position="1810"/>
        <end position="1821"/>
    </location>
</feature>
<feature type="compositionally biased region" description="Acidic residues" evidence="2">
    <location>
        <begin position="3082"/>
        <end position="3092"/>
    </location>
</feature>
<feature type="region of interest" description="Disordered" evidence="2">
    <location>
        <begin position="2919"/>
        <end position="2948"/>
    </location>
</feature>
<feature type="compositionally biased region" description="Low complexity" evidence="2">
    <location>
        <begin position="2359"/>
        <end position="2369"/>
    </location>
</feature>
<feature type="compositionally biased region" description="Basic and acidic residues" evidence="2">
    <location>
        <begin position="3059"/>
        <end position="3068"/>
    </location>
</feature>
<evidence type="ECO:0000259" key="3">
    <source>
        <dbReference type="PROSITE" id="PS50918"/>
    </source>
</evidence>
<dbReference type="PROSITE" id="PS51043">
    <property type="entry name" value="DDHD"/>
    <property type="match status" value="1"/>
</dbReference>
<feature type="compositionally biased region" description="Basic residues" evidence="2">
    <location>
        <begin position="2045"/>
        <end position="2054"/>
    </location>
</feature>
<feature type="compositionally biased region" description="Low complexity" evidence="2">
    <location>
        <begin position="2062"/>
        <end position="2074"/>
    </location>
</feature>
<feature type="region of interest" description="Disordered" evidence="2">
    <location>
        <begin position="557"/>
        <end position="603"/>
    </location>
</feature>
<sequence>MTDTSASPSSHAVVDGPANASSVELFTWFWQDGDSNWIPFRRSDQQPLEKAEASSSSFVNVEGGRWQVDLKERLVTDRYGSDPPRKPGKVRRALWFQQAATLIPYDEETSKTIEAAHERVWLGAKEALPKEDLEVAESVVLDSGRQVTLKLKYEQKSKSWKLSAKERSQGGSSWMEYAQGMLGKTYQLQRGFGPVDLQPGEEEEKALGDKVRNLIILVHGVGEKMWSEEGCGLAFSSVQFRQHTHVKQLLSAGFVQKGSGWEYPGEVPPPSLQKDEVLEASWWETIHTDEMDKRLARISLPSMKQVRQIANFAVVDALYYMQVGRKEAIVAAVARSVEAALARFLKHHPHHSGSIVLAGHSLGGAILFELLRSQTPKLSFAPGALFTMGSPTGLFLHVADSAPEESFALPGGTRFFNIFHPLDPVAYRIEPLIKEDLEKLEPAKVAVEGGIGGMKVHYGVQKMMNWATGEDKKQAEFSDLCQSVQLNAGDRIDWSLQEDLSIMTVAGVAGELRAGDTKDSYVTAIGGDPLHGRERGNEAGLCEGVVKNTQVVHRDTFSTARRPASTMAGATEQGTAGPIEIDREDRGQEGTESPTKKGPTQEQALTLAMLRTVLAEERERDRAHLAQSLASVQGDVTVMQGKVQAVEAIVTQQVQDTVRALDRVTKNYDCQAQALQEVRDAQAQLEMRLTSLETKPPSSVAAGSTVDTEGGRKPALIIGGWHPDQAAEDTLKAAKEVLRTLDVPLNGDDLFVPGVRRGYAILPITPKPFEDEDARRLRVQGAIQRVRNANIMLGKNDQGGMRKLWIAISQSPECRRRAKLAGKVKRAILELGGSAKELEVEFATGTVWYNQNKVSSATAEKPASAETVGAGWVDVGLLAKDDALQFHRTEGGEDPPSRHRRGTWNVGGLTAQQVLELTHSFSGDPTMEALQVLLLQEIITDAGVFFIEGQGWVVVYGKNKGDWRGTAIAYKNYATKHTDTRLMPGGIATTLTEHEKDKPTRYIAGHIPHHATIEQASRIMQSWARSLRKPRVILGFDANETFTDPDGEGWRAHTGRGEMILLVLAQFALEGPPQELHVPTYHPYNTTQRQRRLDYMLCKGVPTEPGRVADGSRHMARSDHDLVWLDFVRTSKLTTRLKPTWGARRFAKGVDVHQEISMPPTQMDTHAAIHELALRITEPGRTSDKFRESAALRRARREAHQAPVQEARALWKQVSKLRKQEFRAWHGGLVKAASQAHWARGPTERSTSTMREWDGNMGSPMTRSGKASCGGTFAPSSPKPRQLAHKGAWQPFTADELHLTTRTWKNGKAAGPAFDSVWQESMGDMVASRVGGLRQGLWDSPVLFSRVADCLEAATEETQDMLGPAKGPPPPQAGGAFMDDTYLWSHDYAHLQATLACLERRLAQHGLLINPKKTAIIFSLPEGSDALHIGGEAVACKPFGEVITALGSPITIGESSAAIVAEKSSGAEGLRQAWAPLMRPFAHPRPHPPPPDLGPRGGALGGTVLAGHRWHPEGHQYHPAPANPTNDEPQPQSGGTLGRLARSHDEGGQGRIAPGEDPTLEHLPTTTHMGPLWSHGQGREGGKTHACLEGTAPPAQTQQPQQTPPVQTQQPHPATPTLQLRGQHGTAEDTDPEPAADKEAEQTQAEDAGEQTTTSGNATALAAATQPQPTAGAEASEQATAAAAAATSSPTTQPAGPATVQPHPGGATQQPVPTNTGRPPPTPAEQRVTGNLGAAGTQPPPHHPPTGPAAMQHPVPVQSTTVQVPGGTPPTTAAPPQQWGQPQQATRPKGWMPGRTPKDAWGYYAPPYDPDTDPWHEDEDGSQSRADQPPAQQSQSFTRQGAQQHVPSGLTGTTAPATSCYSFPYDPWEDELDQPTPTQAAPQQLGVTAHPPATCQPTLPQPVTYMKPTDGGIHSHTTHPLLPWHQGDATSSHSMPGRPTPRQGDNSRAATDGGPPPTPETNAASTTGGEDTPNGTPRRHSTTTATRCRGLGAATVGATANSNSRYKPMGATAVGHPQPQPHQSSQRHKQRGRQRQYKPPPNNKRAAHTKARQRGTRELTSPKQQQKEAPAAARRPQHNQHRKQVAYMVDLYEEDDEEVWAKVLAAGPQRRPRPRQQQQQAPTTTGGGGDTNWGLLLNLHTLPRGTVGPSPTQPPQQPSRDGAYSKPKTAAGEPPADPRRRRAASSSTQPVPAQDEDITLWDGLYHTMLLSHGGAERPLTFPPELFIERGYYRVRINRREGGDEPLGCIAVGMAFALFPWGAITHGKPVKWLVHITATTAQPDSSATELPVGTSYTLERRRGEGGWELGRLPPKLALQYFYDWGNMRGTDPEQRDGDETTFMQHTQLDDSVASSSHGGQPPRRSQPRRLPNAAAMVRHWLRELAALLGQRRTGDNLPLQLEQAAQAVGRDHEAGQACENSSYDGGPTKKRRIMNSLTVARLRLQDLTEEDDMDGLNQHQIRRDLEQAAYDLTVGDKLLQYATRNQWGYQLQQGCQGLAQAQAAVQTALAATVEGDLDWHVSGWGQAVVFLLEDAEQLLEEEGQLDFVHPADVAALSEGAQEAPPQPLGDWGQQLDMLLRNIRGVMQFVAEGHEEVRQLMAAIQVWRAAERPEDIVEVDTQTTDGQEGQAQPAAPTPWCPALDADQWSGSVPTSAHEGETQTSEPGFPTDSDLLDALEEYERQERGEAVQALPSHACYMKSADVAAFVQSRTHSLAVARRLASKTESSSDANRKLLFHYTHKSSFDRIVRIFASGEENSEDEVSPDREGNHQTAYTRIIDQIQADWDDRHAAQGNNNRRNDPELLVREPGRFASRQALNQALFGVPRPGGTTMSGHKLAEVGNYCVAVLAPGHVAVSSHANARGIAMQIDREALRNLHHQAQLRRENLAKQAEAEERAAEEARRVRRSCLGRLCGGGKDTPQYWDEEAKDEDQAEEGGRTNRRKREVDKAKAEKIKTWTKEHFVAVKDLRRKELEAEMAEAEEGKAKAPKPGLREQLELFVTNTRRFLQRMAGIKEMDDDALALYREHMEKEAAKKSATSALERLKSGRGANSVMLVKSTRSEKGDRSRIMGRAATVKLEAREDSDEEEDEHGVDETAHLDKRTRHRKRRKRRLRRRRKKPAEVVGDALDGPSEAQEEEAPTPTSPAQDPDQASDREKDKGEKDEASSMSASSSDDKSSKSSTSSSDTESSDKR</sequence>
<feature type="compositionally biased region" description="Low complexity" evidence="2">
    <location>
        <begin position="2106"/>
        <end position="2124"/>
    </location>
</feature>
<dbReference type="Pfam" id="PF00078">
    <property type="entry name" value="RVT_1"/>
    <property type="match status" value="1"/>
</dbReference>
<feature type="region of interest" description="Disordered" evidence="2">
    <location>
        <begin position="2106"/>
        <end position="2195"/>
    </location>
</feature>
<dbReference type="PROSITE" id="PS50918">
    <property type="entry name" value="WWE"/>
    <property type="match status" value="1"/>
</dbReference>
<feature type="compositionally biased region" description="Basic residues" evidence="2">
    <location>
        <begin position="2025"/>
        <end position="2036"/>
    </location>
</feature>
<feature type="domain" description="DDHD" evidence="4">
    <location>
        <begin position="378"/>
        <end position="537"/>
    </location>
</feature>